<keyword evidence="2" id="KW-0378">Hydrolase</keyword>
<organism evidence="2 3">
    <name type="scientific">Actinomyces lilanjuaniae</name>
    <dbReference type="NCBI Taxonomy" id="2321394"/>
    <lineage>
        <taxon>Bacteria</taxon>
        <taxon>Bacillati</taxon>
        <taxon>Actinomycetota</taxon>
        <taxon>Actinomycetes</taxon>
        <taxon>Actinomycetales</taxon>
        <taxon>Actinomycetaceae</taxon>
        <taxon>Actinomyces</taxon>
    </lineage>
</organism>
<proteinExistence type="predicted"/>
<sequence>METDRDKSGIEISGRDRCHEQPPLPPVAVLTHRPASRSSPDLPQVPAATTTSVRTVMLDADGVLQLIGTPWTQALRDAGGTEFAHALLAEEEDALCGRESLTTLLERLVARLGLAATTDSLLALWYRAVPDPCAWQLVAELRSAGYTTVLATNQQYERRQWMRETLGYRGQVDIEGYSCTLGVAKPQPEYFTRLLEESGSEPRQALFVDDNTDNISAAQSLGIRTVHHRADSGGQVLRQEVVAALASSSRH</sequence>
<feature type="region of interest" description="Disordered" evidence="1">
    <location>
        <begin position="1"/>
        <end position="26"/>
    </location>
</feature>
<dbReference type="SFLD" id="SFLDG01129">
    <property type="entry name" value="C1.5:_HAD__Beta-PGM__Phosphata"/>
    <property type="match status" value="1"/>
</dbReference>
<dbReference type="Gene3D" id="3.40.50.1000">
    <property type="entry name" value="HAD superfamily/HAD-like"/>
    <property type="match status" value="1"/>
</dbReference>
<evidence type="ECO:0000313" key="3">
    <source>
        <dbReference type="Proteomes" id="UP000273001"/>
    </source>
</evidence>
<accession>A0ABN5PTC1</accession>
<dbReference type="PRINTS" id="PR00413">
    <property type="entry name" value="HADHALOGNASE"/>
</dbReference>
<dbReference type="SUPFAM" id="SSF56784">
    <property type="entry name" value="HAD-like"/>
    <property type="match status" value="1"/>
</dbReference>
<dbReference type="NCBIfam" id="TIGR01509">
    <property type="entry name" value="HAD-SF-IA-v3"/>
    <property type="match status" value="1"/>
</dbReference>
<dbReference type="GO" id="GO:0016787">
    <property type="term" value="F:hydrolase activity"/>
    <property type="evidence" value="ECO:0007669"/>
    <property type="project" value="UniProtKB-KW"/>
</dbReference>
<dbReference type="PANTHER" id="PTHR43611:SF3">
    <property type="entry name" value="FLAVIN MONONUCLEOTIDE HYDROLASE 1, CHLOROPLATIC"/>
    <property type="match status" value="1"/>
</dbReference>
<feature type="compositionally biased region" description="Basic and acidic residues" evidence="1">
    <location>
        <begin position="1"/>
        <end position="20"/>
    </location>
</feature>
<dbReference type="PANTHER" id="PTHR43611">
    <property type="entry name" value="ALPHA-D-GLUCOSE 1-PHOSPHATE PHOSPHATASE"/>
    <property type="match status" value="1"/>
</dbReference>
<dbReference type="InterPro" id="IPR023214">
    <property type="entry name" value="HAD_sf"/>
</dbReference>
<dbReference type="InterPro" id="IPR036412">
    <property type="entry name" value="HAD-like_sf"/>
</dbReference>
<gene>
    <name evidence="2" type="ORF">D5R93_10585</name>
</gene>
<evidence type="ECO:0000256" key="1">
    <source>
        <dbReference type="SAM" id="MobiDB-lite"/>
    </source>
</evidence>
<dbReference type="EMBL" id="CP032514">
    <property type="protein sequence ID" value="AYD90337.1"/>
    <property type="molecule type" value="Genomic_DNA"/>
</dbReference>
<dbReference type="Proteomes" id="UP000273001">
    <property type="component" value="Chromosome"/>
</dbReference>
<dbReference type="Pfam" id="PF00702">
    <property type="entry name" value="Hydrolase"/>
    <property type="match status" value="1"/>
</dbReference>
<reference evidence="2 3" key="1">
    <citation type="submission" date="2018-09" db="EMBL/GenBank/DDBJ databases">
        <authorList>
            <person name="Li J."/>
        </authorList>
    </citation>
    <scope>NUCLEOTIDE SEQUENCE [LARGE SCALE GENOMIC DNA]</scope>
    <source>
        <strain evidence="2 3">2129</strain>
    </source>
</reference>
<evidence type="ECO:0000313" key="2">
    <source>
        <dbReference type="EMBL" id="AYD90337.1"/>
    </source>
</evidence>
<dbReference type="InterPro" id="IPR006439">
    <property type="entry name" value="HAD-SF_hydro_IA"/>
</dbReference>
<keyword evidence="3" id="KW-1185">Reference proteome</keyword>
<name>A0ABN5PTC1_9ACTO</name>
<protein>
    <submittedName>
        <fullName evidence="2">HAD family hydrolase</fullName>
    </submittedName>
</protein>
<dbReference type="SFLD" id="SFLDS00003">
    <property type="entry name" value="Haloacid_Dehalogenase"/>
    <property type="match status" value="1"/>
</dbReference>